<dbReference type="GO" id="GO:0035999">
    <property type="term" value="P:tetrahydrofolate interconversion"/>
    <property type="evidence" value="ECO:0007669"/>
    <property type="project" value="TreeGrafter"/>
</dbReference>
<evidence type="ECO:0000313" key="8">
    <source>
        <dbReference type="Proteomes" id="UP000292307"/>
    </source>
</evidence>
<name>A0A411X4Z6_9BURK</name>
<organism evidence="6 9">
    <name type="scientific">Pseudoduganella albidiflava</name>
    <dbReference type="NCBI Taxonomy" id="321983"/>
    <lineage>
        <taxon>Bacteria</taxon>
        <taxon>Pseudomonadati</taxon>
        <taxon>Pseudomonadota</taxon>
        <taxon>Betaproteobacteria</taxon>
        <taxon>Burkholderiales</taxon>
        <taxon>Oxalobacteraceae</taxon>
        <taxon>Telluria group</taxon>
        <taxon>Pseudoduganella</taxon>
    </lineage>
</organism>
<dbReference type="PIRSF" id="PIRSF006806">
    <property type="entry name" value="FTHF_cligase"/>
    <property type="match status" value="1"/>
</dbReference>
<dbReference type="GO" id="GO:0005524">
    <property type="term" value="F:ATP binding"/>
    <property type="evidence" value="ECO:0007669"/>
    <property type="project" value="UniProtKB-KW"/>
</dbReference>
<keyword evidence="7" id="KW-0436">Ligase</keyword>
<dbReference type="InterPro" id="IPR024185">
    <property type="entry name" value="FTHF_cligase-like_sf"/>
</dbReference>
<dbReference type="EMBL" id="CP036401">
    <property type="protein sequence ID" value="QBI04089.1"/>
    <property type="molecule type" value="Genomic_DNA"/>
</dbReference>
<keyword evidence="2 4" id="KW-0547">Nucleotide-binding</keyword>
<evidence type="ECO:0000313" key="9">
    <source>
        <dbReference type="Proteomes" id="UP000628442"/>
    </source>
</evidence>
<reference evidence="6" key="1">
    <citation type="journal article" date="2014" name="Int. J. Syst. Evol. Microbiol.">
        <title>Complete genome sequence of Corynebacterium casei LMG S-19264T (=DSM 44701T), isolated from a smear-ripened cheese.</title>
        <authorList>
            <consortium name="US DOE Joint Genome Institute (JGI-PGF)"/>
            <person name="Walter F."/>
            <person name="Albersmeier A."/>
            <person name="Kalinowski J."/>
            <person name="Ruckert C."/>
        </authorList>
    </citation>
    <scope>NUCLEOTIDE SEQUENCE</scope>
    <source>
        <strain evidence="6">KCTC 12343</strain>
    </source>
</reference>
<dbReference type="PANTHER" id="PTHR23407:SF1">
    <property type="entry name" value="5-FORMYLTETRAHYDROFOLATE CYCLO-LIGASE"/>
    <property type="match status" value="1"/>
</dbReference>
<dbReference type="GO" id="GO:0030272">
    <property type="term" value="F:5-formyltetrahydrofolate cyclo-ligase activity"/>
    <property type="evidence" value="ECO:0007669"/>
    <property type="project" value="UniProtKB-EC"/>
</dbReference>
<dbReference type="PANTHER" id="PTHR23407">
    <property type="entry name" value="ATPASE INHIBITOR/5-FORMYLTETRAHYDROFOLATE CYCLO-LIGASE"/>
    <property type="match status" value="1"/>
</dbReference>
<dbReference type="InterPro" id="IPR037171">
    <property type="entry name" value="NagB/RpiA_transferase-like"/>
</dbReference>
<keyword evidence="3 4" id="KW-0067">ATP-binding</keyword>
<dbReference type="EC" id="6.3.3.2" evidence="5"/>
<dbReference type="SUPFAM" id="SSF100950">
    <property type="entry name" value="NagB/RpiA/CoA transferase-like"/>
    <property type="match status" value="1"/>
</dbReference>
<dbReference type="OrthoDB" id="9801938at2"/>
<reference evidence="7 8" key="2">
    <citation type="submission" date="2019-02" db="EMBL/GenBank/DDBJ databases">
        <title>Draft Genome Sequences of Six Type Strains of the Genus Massilia.</title>
        <authorList>
            <person name="Miess H."/>
            <person name="Frediansyhah A."/>
            <person name="Gross H."/>
        </authorList>
    </citation>
    <scope>NUCLEOTIDE SEQUENCE [LARGE SCALE GENOMIC DNA]</scope>
    <source>
        <strain evidence="7 8">DSM 17472</strain>
    </source>
</reference>
<feature type="binding site" evidence="4">
    <location>
        <begin position="26"/>
        <end position="30"/>
    </location>
    <ligand>
        <name>ATP</name>
        <dbReference type="ChEBI" id="CHEBI:30616"/>
    </ligand>
</feature>
<accession>A0A411X4Z6</accession>
<dbReference type="NCBIfam" id="TIGR02727">
    <property type="entry name" value="MTHFS_bact"/>
    <property type="match status" value="1"/>
</dbReference>
<comment type="similarity">
    <text evidence="1 5">Belongs to the 5-formyltetrahydrofolate cyclo-ligase family.</text>
</comment>
<dbReference type="GO" id="GO:0046872">
    <property type="term" value="F:metal ion binding"/>
    <property type="evidence" value="ECO:0007669"/>
    <property type="project" value="UniProtKB-KW"/>
</dbReference>
<evidence type="ECO:0000313" key="7">
    <source>
        <dbReference type="EMBL" id="QBI04089.1"/>
    </source>
</evidence>
<proteinExistence type="inferred from homology"/>
<comment type="catalytic activity">
    <reaction evidence="5">
        <text>(6S)-5-formyl-5,6,7,8-tetrahydrofolate + ATP = (6R)-5,10-methenyltetrahydrofolate + ADP + phosphate</text>
        <dbReference type="Rhea" id="RHEA:10488"/>
        <dbReference type="ChEBI" id="CHEBI:30616"/>
        <dbReference type="ChEBI" id="CHEBI:43474"/>
        <dbReference type="ChEBI" id="CHEBI:57455"/>
        <dbReference type="ChEBI" id="CHEBI:57457"/>
        <dbReference type="ChEBI" id="CHEBI:456216"/>
        <dbReference type="EC" id="6.3.3.2"/>
    </reaction>
</comment>
<comment type="cofactor">
    <cofactor evidence="5">
        <name>Mg(2+)</name>
        <dbReference type="ChEBI" id="CHEBI:18420"/>
    </cofactor>
</comment>
<gene>
    <name evidence="7" type="ORF">EYF70_27200</name>
    <name evidence="6" type="ORF">GCM10007387_02690</name>
</gene>
<dbReference type="Gene3D" id="3.40.50.10420">
    <property type="entry name" value="NagB/RpiA/CoA transferase-like"/>
    <property type="match status" value="1"/>
</dbReference>
<evidence type="ECO:0000256" key="2">
    <source>
        <dbReference type="ARBA" id="ARBA00022741"/>
    </source>
</evidence>
<dbReference type="EMBL" id="BMWV01000001">
    <property type="protein sequence ID" value="GGY24607.1"/>
    <property type="molecule type" value="Genomic_DNA"/>
</dbReference>
<keyword evidence="5" id="KW-0479">Metal-binding</keyword>
<evidence type="ECO:0000256" key="3">
    <source>
        <dbReference type="ARBA" id="ARBA00022840"/>
    </source>
</evidence>
<keyword evidence="5" id="KW-0460">Magnesium</keyword>
<evidence type="ECO:0000313" key="6">
    <source>
        <dbReference type="EMBL" id="GGY24607.1"/>
    </source>
</evidence>
<feature type="binding site" evidence="4">
    <location>
        <position position="77"/>
    </location>
    <ligand>
        <name>substrate</name>
    </ligand>
</feature>
<dbReference type="Proteomes" id="UP000292307">
    <property type="component" value="Chromosome"/>
</dbReference>
<protein>
    <recommendedName>
        <fullName evidence="5">5-formyltetrahydrofolate cyclo-ligase</fullName>
        <ecNumber evidence="5">6.3.3.2</ecNumber>
    </recommendedName>
</protein>
<sequence length="201" mass="22029">MTSDPRITRLTEGLPPASVQTAAAEKATLRKQLLAERRNLPADTRAQWDADLCRHIVQWWHEARVDTLGVYWPLRDEPDLHPAYAELARLGVRLLLPVVLKRDAPLDFAAWQIGEPLVKDAMGIAVPADLRIAPCPPALLVPCLGFNAQGYRLGYGGGFYDRTLEKAPRPATVGIAYSCLAAEFGSDGHDIALDRIITEAG</sequence>
<dbReference type="GO" id="GO:0009396">
    <property type="term" value="P:folic acid-containing compound biosynthetic process"/>
    <property type="evidence" value="ECO:0007669"/>
    <property type="project" value="TreeGrafter"/>
</dbReference>
<dbReference type="InterPro" id="IPR002698">
    <property type="entry name" value="FTHF_cligase"/>
</dbReference>
<dbReference type="AlphaFoldDB" id="A0A411X4Z6"/>
<reference evidence="6" key="3">
    <citation type="submission" date="2022-12" db="EMBL/GenBank/DDBJ databases">
        <authorList>
            <person name="Sun Q."/>
            <person name="Kim S."/>
        </authorList>
    </citation>
    <scope>NUCLEOTIDE SEQUENCE</scope>
    <source>
        <strain evidence="6">KCTC 12343</strain>
    </source>
</reference>
<dbReference type="Proteomes" id="UP000628442">
    <property type="component" value="Unassembled WGS sequence"/>
</dbReference>
<dbReference type="Pfam" id="PF01812">
    <property type="entry name" value="5-FTHF_cyc-lig"/>
    <property type="match status" value="1"/>
</dbReference>
<feature type="binding site" evidence="4">
    <location>
        <begin position="152"/>
        <end position="160"/>
    </location>
    <ligand>
        <name>ATP</name>
        <dbReference type="ChEBI" id="CHEBI:30616"/>
    </ligand>
</feature>
<keyword evidence="8" id="KW-1185">Reference proteome</keyword>
<evidence type="ECO:0000256" key="4">
    <source>
        <dbReference type="PIRSR" id="PIRSR006806-1"/>
    </source>
</evidence>
<evidence type="ECO:0000256" key="1">
    <source>
        <dbReference type="ARBA" id="ARBA00010638"/>
    </source>
</evidence>
<evidence type="ECO:0000256" key="5">
    <source>
        <dbReference type="RuleBase" id="RU361279"/>
    </source>
</evidence>